<sequence length="128" mass="14160">MKTFMQAIALVLLCTGLSFPTFAQQEIEPDNPVIDVNFTADLPAIPIPASAADGLTEIPQPLVLQHPTNGQCYAFRCAAGTECPDCKLYWKDRNGDGRINPRRELRCRCGENPEAKCRIKVRQIACPD</sequence>
<reference evidence="2 3" key="1">
    <citation type="submission" date="2017-10" db="EMBL/GenBank/DDBJ databases">
        <title>The draft genome sequence of Lewinella nigricans NBRC 102662.</title>
        <authorList>
            <person name="Wang K."/>
        </authorList>
    </citation>
    <scope>NUCLEOTIDE SEQUENCE [LARGE SCALE GENOMIC DNA]</scope>
    <source>
        <strain evidence="2 3">NBRC 102662</strain>
    </source>
</reference>
<gene>
    <name evidence="2" type="ORF">CRP01_24530</name>
</gene>
<dbReference type="AlphaFoldDB" id="A0A2D0N5E7"/>
<dbReference type="RefSeq" id="WP_099152757.1">
    <property type="nucleotide sequence ID" value="NZ_PDUD01000029.1"/>
</dbReference>
<protein>
    <recommendedName>
        <fullName evidence="4">EF-hand domain-containing protein</fullName>
    </recommendedName>
</protein>
<comment type="caution">
    <text evidence="2">The sequence shown here is derived from an EMBL/GenBank/DDBJ whole genome shotgun (WGS) entry which is preliminary data.</text>
</comment>
<evidence type="ECO:0008006" key="4">
    <source>
        <dbReference type="Google" id="ProtNLM"/>
    </source>
</evidence>
<keyword evidence="3" id="KW-1185">Reference proteome</keyword>
<accession>A0A2D0N5E7</accession>
<organism evidence="2 3">
    <name type="scientific">Flavilitoribacter nigricans (strain ATCC 23147 / DSM 23189 / NBRC 102662 / NCIMB 1420 / SS-2)</name>
    <name type="common">Lewinella nigricans</name>
    <dbReference type="NCBI Taxonomy" id="1122177"/>
    <lineage>
        <taxon>Bacteria</taxon>
        <taxon>Pseudomonadati</taxon>
        <taxon>Bacteroidota</taxon>
        <taxon>Saprospiria</taxon>
        <taxon>Saprospirales</taxon>
        <taxon>Lewinellaceae</taxon>
        <taxon>Flavilitoribacter</taxon>
    </lineage>
</organism>
<keyword evidence="1" id="KW-0732">Signal</keyword>
<feature type="signal peptide" evidence="1">
    <location>
        <begin position="1"/>
        <end position="23"/>
    </location>
</feature>
<dbReference type="Proteomes" id="UP000223913">
    <property type="component" value="Unassembled WGS sequence"/>
</dbReference>
<evidence type="ECO:0000313" key="3">
    <source>
        <dbReference type="Proteomes" id="UP000223913"/>
    </source>
</evidence>
<feature type="chain" id="PRO_5013311099" description="EF-hand domain-containing protein" evidence="1">
    <location>
        <begin position="24"/>
        <end position="128"/>
    </location>
</feature>
<evidence type="ECO:0000313" key="2">
    <source>
        <dbReference type="EMBL" id="PHN03724.1"/>
    </source>
</evidence>
<evidence type="ECO:0000256" key="1">
    <source>
        <dbReference type="SAM" id="SignalP"/>
    </source>
</evidence>
<dbReference type="EMBL" id="PDUD01000029">
    <property type="protein sequence ID" value="PHN03724.1"/>
    <property type="molecule type" value="Genomic_DNA"/>
</dbReference>
<proteinExistence type="predicted"/>
<name>A0A2D0N5E7_FLAN2</name>